<comment type="catalytic activity">
    <reaction evidence="4">
        <text>an aldehyde + NAD(+) + H2O = a carboxylate + NADH + 2 H(+)</text>
        <dbReference type="Rhea" id="RHEA:16185"/>
        <dbReference type="ChEBI" id="CHEBI:15377"/>
        <dbReference type="ChEBI" id="CHEBI:15378"/>
        <dbReference type="ChEBI" id="CHEBI:17478"/>
        <dbReference type="ChEBI" id="CHEBI:29067"/>
        <dbReference type="ChEBI" id="CHEBI:57540"/>
        <dbReference type="ChEBI" id="CHEBI:57945"/>
        <dbReference type="EC" id="1.2.1.3"/>
    </reaction>
</comment>
<dbReference type="CDD" id="cd07106">
    <property type="entry name" value="ALDH_AldA-AAD23400"/>
    <property type="match status" value="1"/>
</dbReference>
<reference evidence="6" key="2">
    <citation type="submission" date="2023-06" db="EMBL/GenBank/DDBJ databases">
        <authorList>
            <consortium name="Lawrence Berkeley National Laboratory"/>
            <person name="Haridas S."/>
            <person name="Hensen N."/>
            <person name="Bonometti L."/>
            <person name="Westerberg I."/>
            <person name="Brannstrom I.O."/>
            <person name="Guillou S."/>
            <person name="Cros-Aarteil S."/>
            <person name="Calhoun S."/>
            <person name="Kuo A."/>
            <person name="Mondo S."/>
            <person name="Pangilinan J."/>
            <person name="Riley R."/>
            <person name="LaButti K."/>
            <person name="Andreopoulos B."/>
            <person name="Lipzen A."/>
            <person name="Chen C."/>
            <person name="Yanf M."/>
            <person name="Daum C."/>
            <person name="Ng V."/>
            <person name="Clum A."/>
            <person name="Steindorff A."/>
            <person name="Ohm R."/>
            <person name="Martin F."/>
            <person name="Silar P."/>
            <person name="Natvig D."/>
            <person name="Lalanne C."/>
            <person name="Gautier V."/>
            <person name="Ament-velasquez S.L."/>
            <person name="Kruys A."/>
            <person name="Hutchinson M.I."/>
            <person name="Powell A.J."/>
            <person name="Barry K."/>
            <person name="Miller A.N."/>
            <person name="Grigoriev I.V."/>
            <person name="Debuchy R."/>
            <person name="Gladieux P."/>
            <person name="Thoren M.H."/>
            <person name="Johannesson H."/>
        </authorList>
    </citation>
    <scope>NUCLEOTIDE SEQUENCE</scope>
    <source>
        <strain evidence="6">CBS 232.78</strain>
    </source>
</reference>
<comment type="similarity">
    <text evidence="1">Belongs to the aldehyde dehydrogenase family.</text>
</comment>
<gene>
    <name evidence="6" type="ORF">B0H63DRAFT_158613</name>
</gene>
<dbReference type="InterPro" id="IPR016161">
    <property type="entry name" value="Ald_DH/histidinol_DH"/>
</dbReference>
<reference evidence="6" key="1">
    <citation type="journal article" date="2023" name="Mol. Phylogenet. Evol.">
        <title>Genome-scale phylogeny and comparative genomics of the fungal order Sordariales.</title>
        <authorList>
            <person name="Hensen N."/>
            <person name="Bonometti L."/>
            <person name="Westerberg I."/>
            <person name="Brannstrom I.O."/>
            <person name="Guillou S."/>
            <person name="Cros-Aarteil S."/>
            <person name="Calhoun S."/>
            <person name="Haridas S."/>
            <person name="Kuo A."/>
            <person name="Mondo S."/>
            <person name="Pangilinan J."/>
            <person name="Riley R."/>
            <person name="LaButti K."/>
            <person name="Andreopoulos B."/>
            <person name="Lipzen A."/>
            <person name="Chen C."/>
            <person name="Yan M."/>
            <person name="Daum C."/>
            <person name="Ng V."/>
            <person name="Clum A."/>
            <person name="Steindorff A."/>
            <person name="Ohm R.A."/>
            <person name="Martin F."/>
            <person name="Silar P."/>
            <person name="Natvig D.O."/>
            <person name="Lalanne C."/>
            <person name="Gautier V."/>
            <person name="Ament-Velasquez S.L."/>
            <person name="Kruys A."/>
            <person name="Hutchinson M.I."/>
            <person name="Powell A.J."/>
            <person name="Barry K."/>
            <person name="Miller A.N."/>
            <person name="Grigoriev I.V."/>
            <person name="Debuchy R."/>
            <person name="Gladieux P."/>
            <person name="Hiltunen Thoren M."/>
            <person name="Johannesson H."/>
        </authorList>
    </citation>
    <scope>NUCLEOTIDE SEQUENCE</scope>
    <source>
        <strain evidence="6">CBS 232.78</strain>
    </source>
</reference>
<dbReference type="Pfam" id="PF00171">
    <property type="entry name" value="Aldedh"/>
    <property type="match status" value="1"/>
</dbReference>
<organism evidence="6 7">
    <name type="scientific">Podospora didyma</name>
    <dbReference type="NCBI Taxonomy" id="330526"/>
    <lineage>
        <taxon>Eukaryota</taxon>
        <taxon>Fungi</taxon>
        <taxon>Dikarya</taxon>
        <taxon>Ascomycota</taxon>
        <taxon>Pezizomycotina</taxon>
        <taxon>Sordariomycetes</taxon>
        <taxon>Sordariomycetidae</taxon>
        <taxon>Sordariales</taxon>
        <taxon>Podosporaceae</taxon>
        <taxon>Podospora</taxon>
    </lineage>
</organism>
<dbReference type="EMBL" id="JAULSW010000003">
    <property type="protein sequence ID" value="KAK3387487.1"/>
    <property type="molecule type" value="Genomic_DNA"/>
</dbReference>
<accession>A0AAE0U1J5</accession>
<dbReference type="InterPro" id="IPR016163">
    <property type="entry name" value="Ald_DH_C"/>
</dbReference>
<comment type="caution">
    <text evidence="6">The sequence shown here is derived from an EMBL/GenBank/DDBJ whole genome shotgun (WGS) entry which is preliminary data.</text>
</comment>
<dbReference type="Proteomes" id="UP001285441">
    <property type="component" value="Unassembled WGS sequence"/>
</dbReference>
<dbReference type="PANTHER" id="PTHR11699">
    <property type="entry name" value="ALDEHYDE DEHYDROGENASE-RELATED"/>
    <property type="match status" value="1"/>
</dbReference>
<keyword evidence="7" id="KW-1185">Reference proteome</keyword>
<evidence type="ECO:0000256" key="4">
    <source>
        <dbReference type="ARBA" id="ARBA00049194"/>
    </source>
</evidence>
<evidence type="ECO:0000256" key="3">
    <source>
        <dbReference type="ARBA" id="ARBA00024226"/>
    </source>
</evidence>
<dbReference type="GO" id="GO:0004029">
    <property type="term" value="F:aldehyde dehydrogenase (NAD+) activity"/>
    <property type="evidence" value="ECO:0007669"/>
    <property type="project" value="UniProtKB-EC"/>
</dbReference>
<evidence type="ECO:0000256" key="2">
    <source>
        <dbReference type="ARBA" id="ARBA00023002"/>
    </source>
</evidence>
<dbReference type="InterPro" id="IPR044086">
    <property type="entry name" value="LUC3-like"/>
</dbReference>
<dbReference type="EC" id="1.2.1.3" evidence="3"/>
<dbReference type="SUPFAM" id="SSF53720">
    <property type="entry name" value="ALDH-like"/>
    <property type="match status" value="1"/>
</dbReference>
<dbReference type="InterPro" id="IPR015590">
    <property type="entry name" value="Aldehyde_DH_dom"/>
</dbReference>
<dbReference type="FunFam" id="3.40.309.10:FF:000009">
    <property type="entry name" value="Aldehyde dehydrogenase A"/>
    <property type="match status" value="1"/>
</dbReference>
<evidence type="ECO:0000256" key="1">
    <source>
        <dbReference type="ARBA" id="ARBA00009986"/>
    </source>
</evidence>
<dbReference type="FunFam" id="3.40.605.10:FF:000007">
    <property type="entry name" value="NAD/NADP-dependent betaine aldehyde dehydrogenase"/>
    <property type="match status" value="1"/>
</dbReference>
<dbReference type="Gene3D" id="3.40.309.10">
    <property type="entry name" value="Aldehyde Dehydrogenase, Chain A, domain 2"/>
    <property type="match status" value="1"/>
</dbReference>
<dbReference type="InterPro" id="IPR016160">
    <property type="entry name" value="Ald_DH_CS_CYS"/>
</dbReference>
<keyword evidence="2" id="KW-0560">Oxidoreductase</keyword>
<evidence type="ECO:0000313" key="6">
    <source>
        <dbReference type="EMBL" id="KAK3387487.1"/>
    </source>
</evidence>
<dbReference type="Gene3D" id="3.40.605.10">
    <property type="entry name" value="Aldehyde Dehydrogenase, Chain A, domain 1"/>
    <property type="match status" value="1"/>
</dbReference>
<evidence type="ECO:0000259" key="5">
    <source>
        <dbReference type="Pfam" id="PF00171"/>
    </source>
</evidence>
<evidence type="ECO:0000313" key="7">
    <source>
        <dbReference type="Proteomes" id="UP001285441"/>
    </source>
</evidence>
<sequence length="477" mass="51586">MQPQFFNVINDELRGSEKTHAVTDPRTEEALWPCPIATTDDFQDAVTAAQEAFTTWSRTTVAERQELLVKLAKVLEDHAGELTEILARETGKSQILASIDVHASVSQCLYYSKTALEDEVQYEDENTRVVATHLPLGVVGAICPWNFPLILSNIKVVSSLITGNCVIVKPSPFTPYAVMKWVELSRGVLPPGVFQVLNGGADLGALMTLHPGIAKISFTGTIATGKRVMASCAKTLKKVTLELAGNDACIVCPDADLDKTVPSVASGGFFNAGQVCVASKRIYVHESIYDDFLSRLVKEVEGTYSIQEDHKAPSVFGPVSNKMQYDVVKGIIEDCKANGYNIVTGGGGDDKTAAAASKGFWLAPTIVSKPPEDSMLVKEEQFGPILPVLSWSDEEDVIKRSNLSNAGLGASVYSTDLAQAERIARRLEAGSVWINQSERPNFGAFFSGMKDSGFGGEMGKQGLLSYAYTQCLHFAKK</sequence>
<feature type="domain" description="Aldehyde dehydrogenase" evidence="5">
    <location>
        <begin position="16"/>
        <end position="470"/>
    </location>
</feature>
<dbReference type="PROSITE" id="PS00070">
    <property type="entry name" value="ALDEHYDE_DEHYDR_CYS"/>
    <property type="match status" value="1"/>
</dbReference>
<dbReference type="AlphaFoldDB" id="A0AAE0U1J5"/>
<dbReference type="InterPro" id="IPR016162">
    <property type="entry name" value="Ald_DH_N"/>
</dbReference>
<proteinExistence type="inferred from homology"/>
<name>A0AAE0U1J5_9PEZI</name>
<protein>
    <recommendedName>
        <fullName evidence="3">aldehyde dehydrogenase (NAD(+))</fullName>
        <ecNumber evidence="3">1.2.1.3</ecNumber>
    </recommendedName>
</protein>